<gene>
    <name evidence="2" type="ORF">EYF70_09340</name>
</gene>
<dbReference type="PRINTS" id="PR00154">
    <property type="entry name" value="AMPBINDING"/>
</dbReference>
<accession>A0ABX5RSP1</accession>
<dbReference type="SUPFAM" id="SSF56801">
    <property type="entry name" value="Acetyl-CoA synthetase-like"/>
    <property type="match status" value="1"/>
</dbReference>
<dbReference type="PROSITE" id="PS00455">
    <property type="entry name" value="AMP_BINDING"/>
    <property type="match status" value="1"/>
</dbReference>
<dbReference type="Gene3D" id="3.30.300.30">
    <property type="match status" value="1"/>
</dbReference>
<dbReference type="InterPro" id="IPR020459">
    <property type="entry name" value="AMP-binding"/>
</dbReference>
<proteinExistence type="predicted"/>
<dbReference type="InterPro" id="IPR042099">
    <property type="entry name" value="ANL_N_sf"/>
</dbReference>
<evidence type="ECO:0000259" key="1">
    <source>
        <dbReference type="Pfam" id="PF00501"/>
    </source>
</evidence>
<dbReference type="InterPro" id="IPR045851">
    <property type="entry name" value="AMP-bd_C_sf"/>
</dbReference>
<dbReference type="CDD" id="cd05930">
    <property type="entry name" value="A_NRPS"/>
    <property type="match status" value="1"/>
</dbReference>
<dbReference type="PANTHER" id="PTHR45527">
    <property type="entry name" value="NONRIBOSOMAL PEPTIDE SYNTHETASE"/>
    <property type="match status" value="1"/>
</dbReference>
<dbReference type="InterPro" id="IPR000873">
    <property type="entry name" value="AMP-dep_synth/lig_dom"/>
</dbReference>
<keyword evidence="3" id="KW-1185">Reference proteome</keyword>
<dbReference type="NCBIfam" id="TIGR01733">
    <property type="entry name" value="AA-adenyl-dom"/>
    <property type="match status" value="1"/>
</dbReference>
<dbReference type="InterPro" id="IPR010071">
    <property type="entry name" value="AA_adenyl_dom"/>
</dbReference>
<dbReference type="PANTHER" id="PTHR45527:SF1">
    <property type="entry name" value="FATTY ACID SYNTHASE"/>
    <property type="match status" value="1"/>
</dbReference>
<organism evidence="2 3">
    <name type="scientific">Pseudoduganella albidiflava</name>
    <dbReference type="NCBI Taxonomy" id="321983"/>
    <lineage>
        <taxon>Bacteria</taxon>
        <taxon>Pseudomonadati</taxon>
        <taxon>Pseudomonadota</taxon>
        <taxon>Betaproteobacteria</taxon>
        <taxon>Burkholderiales</taxon>
        <taxon>Oxalobacteraceae</taxon>
        <taxon>Telluria group</taxon>
        <taxon>Pseudoduganella</taxon>
    </lineage>
</organism>
<name>A0ABX5RSP1_9BURK</name>
<dbReference type="Proteomes" id="UP000292307">
    <property type="component" value="Chromosome"/>
</dbReference>
<reference evidence="2 3" key="1">
    <citation type="submission" date="2019-02" db="EMBL/GenBank/DDBJ databases">
        <title>Draft Genome Sequences of Six Type Strains of the Genus Massilia.</title>
        <authorList>
            <person name="Miess H."/>
            <person name="Frediansyhah A."/>
            <person name="Gross H."/>
        </authorList>
    </citation>
    <scope>NUCLEOTIDE SEQUENCE [LARGE SCALE GENOMIC DNA]</scope>
    <source>
        <strain evidence="2 3">DSM 17472</strain>
    </source>
</reference>
<dbReference type="EMBL" id="CP036401">
    <property type="protein sequence ID" value="QBI01026.1"/>
    <property type="molecule type" value="Genomic_DNA"/>
</dbReference>
<dbReference type="Gene3D" id="3.40.50.12780">
    <property type="entry name" value="N-terminal domain of ligase-like"/>
    <property type="match status" value="1"/>
</dbReference>
<protein>
    <submittedName>
        <fullName evidence="2">Amino acid adenylation domain-containing protein</fullName>
    </submittedName>
</protein>
<evidence type="ECO:0000313" key="2">
    <source>
        <dbReference type="EMBL" id="QBI01026.1"/>
    </source>
</evidence>
<evidence type="ECO:0000313" key="3">
    <source>
        <dbReference type="Proteomes" id="UP000292307"/>
    </source>
</evidence>
<feature type="domain" description="AMP-dependent synthetase/ligase" evidence="1">
    <location>
        <begin position="46"/>
        <end position="418"/>
    </location>
</feature>
<dbReference type="Pfam" id="PF00501">
    <property type="entry name" value="AMP-binding"/>
    <property type="match status" value="1"/>
</dbReference>
<dbReference type="InterPro" id="IPR020845">
    <property type="entry name" value="AMP-binding_CS"/>
</dbReference>
<sequence length="560" mass="58424">MRKGAYHLPLRADECSRPTVDRPHAGETPMNEPSHTRFNLASAVYRHAVASPGSPAVVSGSRALSYGELAACAARLAASLAGSRTWRRCEGRLPRVGILASRGVDACVAILGACWAGATYVPIGLKQPAERIAALLRDSALAALVTDDDGAKLLGERVLAASPALVVHAGQAPLAVRAEGVEVVALGALPPEFAGEPAPISAADTAYIIYTSGTTGVPKGVMISAGAARHYLAMITAELGLLAGDRALETCEPSFDFSVHNMFSTWEAGAALHILPASTVMNAVKFIRDGKLTVWNSVPSLAGMLRQVKALAPGSLATLRITVFGGEQLPAATVTAWREAAPHSAIVNLYGPTEATVFCLAQRLGAPLPVTPGRDVIAIGMPLPGNAAAVVDEEGQPLPDDVPGELLIAGRQLADGYLGAQELTAARFPLLDGQRWYRTGDLALRDGMGRFHCLGRIDNQVKVLGYRVELEEIEAHLRTVAGADVVAAVAWPLADGMARGIVGFVGAADVDAGAIIDALRTRLPAYMLPGRVIALAHMPLGSSGKVDRRALRQLLDSAGP</sequence>